<sequence length="490" mass="55617">MLSIKRLPFKMADFTRFSWVSDHARAVWEPRIRQILSAWSDIEWLAVPEGIRKCSLTLIAPEQLVDFSRKMAAHGLSVVPVSMQSVSSHPYQNTISAYKEGKPFNYHIVVGKINDAAQFKAAYDTNNQEEMGKLLGYPECCRRFFQKVWVEEQFIDTTWPMASNTANPLINPTMIEIDAPDQTNILLRWLGIRAVPHLPCSFHCESTVDKAEKFIGLGKRNGYSAEMAWLTEMLSWPIEWSALHGIAEIKTPVVKISSCTDSTAIKYVVRRRSENYPAEGARGLFFPYEQPKRRFITESENFFKAMSSINITNPKHPDWYFLDNGFESDLDMSIAHQSIIELATSILADGQGTIMDLGCGNGALLKKILEKNSQVVPYGIEKEDSKIKNLQQLLPNHTTNFAIGDIFNIKKLPIIDQNYTIMILMPGRLLEASSKQVEQLKCWIQDHSTYLLVYAYGDWLKRYGSLAALVEKAGLQLFQVNNNSGLAKFI</sequence>
<comment type="caution">
    <text evidence="2">The sequence shown here is derived from an EMBL/GenBank/DDBJ whole genome shotgun (WGS) entry which is preliminary data.</text>
</comment>
<gene>
    <name evidence="2" type="ORF">ACFFSY_18880</name>
</gene>
<dbReference type="InterPro" id="IPR025714">
    <property type="entry name" value="Methyltranfer_dom"/>
</dbReference>
<dbReference type="Pfam" id="PF13847">
    <property type="entry name" value="Methyltransf_31"/>
    <property type="match status" value="1"/>
</dbReference>
<feature type="domain" description="Methyltransferase" evidence="1">
    <location>
        <begin position="352"/>
        <end position="423"/>
    </location>
</feature>
<keyword evidence="2" id="KW-0808">Transferase</keyword>
<name>A0ABV5KRY9_9BACL</name>
<protein>
    <submittedName>
        <fullName evidence="2">Methyltransferase domain-containing protein</fullName>
    </submittedName>
</protein>
<keyword evidence="3" id="KW-1185">Reference proteome</keyword>
<keyword evidence="2" id="KW-0489">Methyltransferase</keyword>
<proteinExistence type="predicted"/>
<evidence type="ECO:0000259" key="1">
    <source>
        <dbReference type="Pfam" id="PF13847"/>
    </source>
</evidence>
<dbReference type="SUPFAM" id="SSF53335">
    <property type="entry name" value="S-adenosyl-L-methionine-dependent methyltransferases"/>
    <property type="match status" value="1"/>
</dbReference>
<evidence type="ECO:0000313" key="3">
    <source>
        <dbReference type="Proteomes" id="UP001589747"/>
    </source>
</evidence>
<dbReference type="EMBL" id="JBHMDO010000032">
    <property type="protein sequence ID" value="MFB9327995.1"/>
    <property type="molecule type" value="Genomic_DNA"/>
</dbReference>
<dbReference type="Gene3D" id="3.40.50.150">
    <property type="entry name" value="Vaccinia Virus protein VP39"/>
    <property type="match status" value="1"/>
</dbReference>
<reference evidence="2 3" key="1">
    <citation type="submission" date="2024-09" db="EMBL/GenBank/DDBJ databases">
        <authorList>
            <person name="Sun Q."/>
            <person name="Mori K."/>
        </authorList>
    </citation>
    <scope>NUCLEOTIDE SEQUENCE [LARGE SCALE GENOMIC DNA]</scope>
    <source>
        <strain evidence="2 3">TISTR 2452</strain>
    </source>
</reference>
<evidence type="ECO:0000313" key="2">
    <source>
        <dbReference type="EMBL" id="MFB9327995.1"/>
    </source>
</evidence>
<dbReference type="GO" id="GO:0008168">
    <property type="term" value="F:methyltransferase activity"/>
    <property type="evidence" value="ECO:0007669"/>
    <property type="project" value="UniProtKB-KW"/>
</dbReference>
<organism evidence="2 3">
    <name type="scientific">Paenibacillus aurantiacus</name>
    <dbReference type="NCBI Taxonomy" id="1936118"/>
    <lineage>
        <taxon>Bacteria</taxon>
        <taxon>Bacillati</taxon>
        <taxon>Bacillota</taxon>
        <taxon>Bacilli</taxon>
        <taxon>Bacillales</taxon>
        <taxon>Paenibacillaceae</taxon>
        <taxon>Paenibacillus</taxon>
    </lineage>
</organism>
<dbReference type="GO" id="GO:0032259">
    <property type="term" value="P:methylation"/>
    <property type="evidence" value="ECO:0007669"/>
    <property type="project" value="UniProtKB-KW"/>
</dbReference>
<dbReference type="RefSeq" id="WP_377496877.1">
    <property type="nucleotide sequence ID" value="NZ_JBHMDO010000032.1"/>
</dbReference>
<accession>A0ABV5KRY9</accession>
<dbReference type="Proteomes" id="UP001589747">
    <property type="component" value="Unassembled WGS sequence"/>
</dbReference>
<dbReference type="InterPro" id="IPR029063">
    <property type="entry name" value="SAM-dependent_MTases_sf"/>
</dbReference>